<keyword evidence="2" id="KW-0732">Signal</keyword>
<dbReference type="STRING" id="1034943.BN59_00364"/>
<gene>
    <name evidence="3" type="ORF">BN59_00364</name>
</gene>
<dbReference type="PROSITE" id="PS51257">
    <property type="entry name" value="PROKAR_LIPOPROTEIN"/>
    <property type="match status" value="1"/>
</dbReference>
<evidence type="ECO:0000313" key="4">
    <source>
        <dbReference type="Proteomes" id="UP000044071"/>
    </source>
</evidence>
<protein>
    <recommendedName>
        <fullName evidence="5">Secreted protein</fullName>
    </recommendedName>
</protein>
<proteinExistence type="predicted"/>
<dbReference type="Proteomes" id="UP000044071">
    <property type="component" value="Unassembled WGS sequence"/>
</dbReference>
<evidence type="ECO:0000256" key="1">
    <source>
        <dbReference type="SAM" id="MobiDB-lite"/>
    </source>
</evidence>
<name>A0A078KNZ7_9GAMM</name>
<reference evidence="3 4" key="1">
    <citation type="submission" date="2014-06" db="EMBL/GenBank/DDBJ databases">
        <authorList>
            <person name="Urmite Genomes Urmite Genomes"/>
        </authorList>
    </citation>
    <scope>NUCLEOTIDE SEQUENCE [LARGE SCALE GENOMIC DNA]</scope>
</reference>
<feature type="signal peptide" evidence="2">
    <location>
        <begin position="1"/>
        <end position="35"/>
    </location>
</feature>
<accession>A0A078KNZ7</accession>
<keyword evidence="4" id="KW-1185">Reference proteome</keyword>
<dbReference type="EMBL" id="CCSB01000001">
    <property type="protein sequence ID" value="CDZ76100.1"/>
    <property type="molecule type" value="Genomic_DNA"/>
</dbReference>
<organism evidence="3 4">
    <name type="scientific">Legionella massiliensis</name>
    <dbReference type="NCBI Taxonomy" id="1034943"/>
    <lineage>
        <taxon>Bacteria</taxon>
        <taxon>Pseudomonadati</taxon>
        <taxon>Pseudomonadota</taxon>
        <taxon>Gammaproteobacteria</taxon>
        <taxon>Legionellales</taxon>
        <taxon>Legionellaceae</taxon>
        <taxon>Legionella</taxon>
    </lineage>
</organism>
<evidence type="ECO:0000256" key="2">
    <source>
        <dbReference type="SAM" id="SignalP"/>
    </source>
</evidence>
<dbReference type="AlphaFoldDB" id="A0A078KNZ7"/>
<evidence type="ECO:0000313" key="3">
    <source>
        <dbReference type="EMBL" id="CDZ76100.1"/>
    </source>
</evidence>
<feature type="region of interest" description="Disordered" evidence="1">
    <location>
        <begin position="61"/>
        <end position="84"/>
    </location>
</feature>
<feature type="chain" id="PRO_5009743949" description="Secreted protein" evidence="2">
    <location>
        <begin position="36"/>
        <end position="84"/>
    </location>
</feature>
<evidence type="ECO:0008006" key="5">
    <source>
        <dbReference type="Google" id="ProtNLM"/>
    </source>
</evidence>
<sequence>MTCKGKKLVAEIRCLLSARILLLLVSLSVSSFACASSSNEEQTETSPAPCTNCTQSNANNDCHDTLDDPNSPYPAELGKAPTGY</sequence>